<dbReference type="PROSITE" id="PS50110">
    <property type="entry name" value="RESPONSE_REGULATORY"/>
    <property type="match status" value="1"/>
</dbReference>
<dbReference type="AlphaFoldDB" id="I8UHK7"/>
<dbReference type="SUPFAM" id="SSF81606">
    <property type="entry name" value="PP2C-like"/>
    <property type="match status" value="1"/>
</dbReference>
<dbReference type="InterPro" id="IPR036457">
    <property type="entry name" value="PPM-type-like_dom_sf"/>
</dbReference>
<evidence type="ECO:0000313" key="4">
    <source>
        <dbReference type="EMBL" id="EIT86390.1"/>
    </source>
</evidence>
<dbReference type="Pfam" id="PF07228">
    <property type="entry name" value="SpoIIE"/>
    <property type="match status" value="1"/>
</dbReference>
<gene>
    <name evidence="4" type="ORF">A374_05481</name>
</gene>
<evidence type="ECO:0000259" key="3">
    <source>
        <dbReference type="PROSITE" id="PS50110"/>
    </source>
</evidence>
<protein>
    <submittedName>
        <fullName evidence="4">Response regulator</fullName>
    </submittedName>
</protein>
<dbReference type="SMART" id="SM00448">
    <property type="entry name" value="REC"/>
    <property type="match status" value="1"/>
</dbReference>
<dbReference type="PATRIC" id="fig|1196324.3.peg.1114"/>
<evidence type="ECO:0000256" key="2">
    <source>
        <dbReference type="PROSITE-ProRule" id="PRU00169"/>
    </source>
</evidence>
<dbReference type="EMBL" id="AKKV01000021">
    <property type="protein sequence ID" value="EIT86390.1"/>
    <property type="molecule type" value="Genomic_DNA"/>
</dbReference>
<feature type="modified residue" description="4-aspartylphosphate" evidence="2">
    <location>
        <position position="59"/>
    </location>
</feature>
<dbReference type="Pfam" id="PF00072">
    <property type="entry name" value="Response_reg"/>
    <property type="match status" value="1"/>
</dbReference>
<dbReference type="InterPro" id="IPR001789">
    <property type="entry name" value="Sig_transdc_resp-reg_receiver"/>
</dbReference>
<evidence type="ECO:0000313" key="5">
    <source>
        <dbReference type="Proteomes" id="UP000004080"/>
    </source>
</evidence>
<dbReference type="SMART" id="SM00331">
    <property type="entry name" value="PP2C_SIG"/>
    <property type="match status" value="1"/>
</dbReference>
<dbReference type="InterPro" id="IPR001932">
    <property type="entry name" value="PPM-type_phosphatase-like_dom"/>
</dbReference>
<dbReference type="InterPro" id="IPR011006">
    <property type="entry name" value="CheY-like_superfamily"/>
</dbReference>
<dbReference type="InterPro" id="IPR052016">
    <property type="entry name" value="Bact_Sigma-Reg"/>
</dbReference>
<keyword evidence="1" id="KW-0378">Hydrolase</keyword>
<dbReference type="Gene3D" id="3.40.50.2300">
    <property type="match status" value="1"/>
</dbReference>
<dbReference type="Proteomes" id="UP000004080">
    <property type="component" value="Unassembled WGS sequence"/>
</dbReference>
<dbReference type="STRING" id="1196324.A374_05481"/>
<comment type="caution">
    <text evidence="4">The sequence shown here is derived from an EMBL/GenBank/DDBJ whole genome shotgun (WGS) entry which is preliminary data.</text>
</comment>
<dbReference type="GO" id="GO:0000160">
    <property type="term" value="P:phosphorelay signal transduction system"/>
    <property type="evidence" value="ECO:0007669"/>
    <property type="project" value="InterPro"/>
</dbReference>
<proteinExistence type="predicted"/>
<accession>I8UHK7</accession>
<name>I8UHK7_9BACL</name>
<keyword evidence="2" id="KW-0597">Phosphoprotein</keyword>
<dbReference type="SUPFAM" id="SSF52172">
    <property type="entry name" value="CheY-like"/>
    <property type="match status" value="1"/>
</dbReference>
<sequence>MSILLVDDNSVNLFVIEKILKGAGYEDTVSLSSAQELFNYLQLNDPTAKKSDVDLILLDIMMPEIDGIEACTQIQQSERLKDIPIIFITALEDSNKLAQALDVGGIDYITKPINKVELLARIRVALRLKYEKDWHMEQEKKMRDELDLAMQVQRSLLNPPLQDDYININVSHLPSFKLAGDMYYWHRFNEHRYGVILLDMMGHGLSSSLVCMYISSVMRDAIKMLEDPELVIQELNRYMALLHNQKNLYNYYFTCIYLVIDTNEKTIEYVNAGHPPGYVLVDDTELVMLERSCVPVGFFDSIDVKKSQLTFTNDAQLLLFTDGVVEANRDENKILDKLKYIASQKWNQTITSPIHLVIPEEELQNQQDDMCILMIQATASKKPASMTTS</sequence>
<organism evidence="4 5">
    <name type="scientific">Fictibacillus macauensis ZFHKF-1</name>
    <dbReference type="NCBI Taxonomy" id="1196324"/>
    <lineage>
        <taxon>Bacteria</taxon>
        <taxon>Bacillati</taxon>
        <taxon>Bacillota</taxon>
        <taxon>Bacilli</taxon>
        <taxon>Bacillales</taxon>
        <taxon>Fictibacillaceae</taxon>
        <taxon>Fictibacillus</taxon>
    </lineage>
</organism>
<dbReference type="PANTHER" id="PTHR43156">
    <property type="entry name" value="STAGE II SPORULATION PROTEIN E-RELATED"/>
    <property type="match status" value="1"/>
</dbReference>
<feature type="domain" description="Response regulatory" evidence="3">
    <location>
        <begin position="2"/>
        <end position="126"/>
    </location>
</feature>
<keyword evidence="5" id="KW-1185">Reference proteome</keyword>
<dbReference type="eggNOG" id="COG2208">
    <property type="taxonomic scope" value="Bacteria"/>
</dbReference>
<reference evidence="4 5" key="1">
    <citation type="journal article" date="2012" name="J. Bacteriol.">
        <title>Genome of Bacillus macauensis ZFHKF-1, a Long-Chain-Forming Bacterium.</title>
        <authorList>
            <person name="Cai L."/>
            <person name="Zhang T."/>
        </authorList>
    </citation>
    <scope>NUCLEOTIDE SEQUENCE [LARGE SCALE GENOMIC DNA]</scope>
    <source>
        <strain evidence="4 5">ZFHKF-1</strain>
    </source>
</reference>
<dbReference type="GO" id="GO:0016791">
    <property type="term" value="F:phosphatase activity"/>
    <property type="evidence" value="ECO:0007669"/>
    <property type="project" value="TreeGrafter"/>
</dbReference>
<dbReference type="OrthoDB" id="9763484at2"/>
<dbReference type="Gene3D" id="3.60.40.10">
    <property type="entry name" value="PPM-type phosphatase domain"/>
    <property type="match status" value="1"/>
</dbReference>
<dbReference type="PANTHER" id="PTHR43156:SF14">
    <property type="entry name" value="PHOSPHOSERINE PHOSPHATASE RSBP"/>
    <property type="match status" value="1"/>
</dbReference>
<dbReference type="RefSeq" id="WP_007201195.1">
    <property type="nucleotide sequence ID" value="NZ_AKKV01000021.1"/>
</dbReference>
<evidence type="ECO:0000256" key="1">
    <source>
        <dbReference type="ARBA" id="ARBA00022801"/>
    </source>
</evidence>
<dbReference type="eggNOG" id="COG3706">
    <property type="taxonomic scope" value="Bacteria"/>
</dbReference>